<dbReference type="OrthoDB" id="2166222at2"/>
<dbReference type="EMBL" id="AMYT01000022">
    <property type="protein sequence ID" value="EKU26848.1"/>
    <property type="molecule type" value="Genomic_DNA"/>
</dbReference>
<proteinExistence type="predicted"/>
<accession>K8ZJS5</accession>
<dbReference type="Gene3D" id="3.30.1820.10">
    <property type="entry name" value="Lp2179-like"/>
    <property type="match status" value="1"/>
</dbReference>
<gene>
    <name evidence="1" type="ORF">C683_1123</name>
</gene>
<organism evidence="1 2">
    <name type="scientific">Catellicoccus marimammalium M35/04/3</name>
    <dbReference type="NCBI Taxonomy" id="1234409"/>
    <lineage>
        <taxon>Bacteria</taxon>
        <taxon>Bacillati</taxon>
        <taxon>Bacillota</taxon>
        <taxon>Bacilli</taxon>
        <taxon>Lactobacillales</taxon>
        <taxon>Enterococcaceae</taxon>
        <taxon>Catellicoccus</taxon>
    </lineage>
</organism>
<dbReference type="eggNOG" id="ENOG5032U9W">
    <property type="taxonomic scope" value="Bacteria"/>
</dbReference>
<dbReference type="SUPFAM" id="SSF160800">
    <property type="entry name" value="Lp2179-like"/>
    <property type="match status" value="1"/>
</dbReference>
<evidence type="ECO:0008006" key="3">
    <source>
        <dbReference type="Google" id="ProtNLM"/>
    </source>
</evidence>
<dbReference type="Pfam" id="PF08866">
    <property type="entry name" value="DUF1831"/>
    <property type="match status" value="1"/>
</dbReference>
<dbReference type="InterPro" id="IPR014965">
    <property type="entry name" value="Amino_acid_metab_prot_put"/>
</dbReference>
<dbReference type="RefSeq" id="WP_009491920.1">
    <property type="nucleotide sequence ID" value="NZ_AMYT01000022.1"/>
</dbReference>
<dbReference type="InterPro" id="IPR035942">
    <property type="entry name" value="Lp2179-like_sf"/>
</dbReference>
<name>K8ZJS5_9ENTE</name>
<reference evidence="1 2" key="1">
    <citation type="journal article" date="2013" name="Genome Announc.">
        <title>Draft Genome Sequence of Catellicoccus marimammalium, a Novel Species Commonly Found in Gull Feces.</title>
        <authorList>
            <person name="Weigand M.R."/>
            <person name="Ryu H."/>
            <person name="Bozcek L."/>
            <person name="Konstantinidis K.T."/>
            <person name="Santo Domingo J.W."/>
        </authorList>
    </citation>
    <scope>NUCLEOTIDE SEQUENCE [LARGE SCALE GENOMIC DNA]</scope>
    <source>
        <strain evidence="1 2">M35/04/3</strain>
    </source>
</reference>
<evidence type="ECO:0000313" key="2">
    <source>
        <dbReference type="Proteomes" id="UP000016057"/>
    </source>
</evidence>
<sequence>MAFAKVAAPLGAKVQYEVSPEVKRYTLRDVGFMETKQGNFQWKRSLDPTPQMKTGFTLKITIDRSMTKLKMSIVDKTGLNQVNIFDLNHPQQAMIEEKFEFYMQTLLQRHCLSVIE</sequence>
<keyword evidence="2" id="KW-1185">Reference proteome</keyword>
<comment type="caution">
    <text evidence="1">The sequence shown here is derived from an EMBL/GenBank/DDBJ whole genome shotgun (WGS) entry which is preliminary data.</text>
</comment>
<dbReference type="AlphaFoldDB" id="K8ZJS5"/>
<dbReference type="Proteomes" id="UP000016057">
    <property type="component" value="Unassembled WGS sequence"/>
</dbReference>
<protein>
    <recommendedName>
        <fullName evidence="3">Cysteine desulfurase</fullName>
    </recommendedName>
</protein>
<dbReference type="STRING" id="1234409.C683_1123"/>
<evidence type="ECO:0000313" key="1">
    <source>
        <dbReference type="EMBL" id="EKU26848.1"/>
    </source>
</evidence>